<dbReference type="EMBL" id="SSTE01022664">
    <property type="protein sequence ID" value="KAA0031846.1"/>
    <property type="molecule type" value="Genomic_DNA"/>
</dbReference>
<dbReference type="Proteomes" id="UP000321393">
    <property type="component" value="Unassembled WGS sequence"/>
</dbReference>
<evidence type="ECO:0000313" key="2">
    <source>
        <dbReference type="Proteomes" id="UP000321393"/>
    </source>
</evidence>
<gene>
    <name evidence="1" type="ORF">E6C27_scaffold27257G00010</name>
</gene>
<dbReference type="AlphaFoldDB" id="A0A5A7SPD5"/>
<proteinExistence type="predicted"/>
<name>A0A5A7SPD5_CUCMM</name>
<organism evidence="1 2">
    <name type="scientific">Cucumis melo var. makuwa</name>
    <name type="common">Oriental melon</name>
    <dbReference type="NCBI Taxonomy" id="1194695"/>
    <lineage>
        <taxon>Eukaryota</taxon>
        <taxon>Viridiplantae</taxon>
        <taxon>Streptophyta</taxon>
        <taxon>Embryophyta</taxon>
        <taxon>Tracheophyta</taxon>
        <taxon>Spermatophyta</taxon>
        <taxon>Magnoliopsida</taxon>
        <taxon>eudicotyledons</taxon>
        <taxon>Gunneridae</taxon>
        <taxon>Pentapetalae</taxon>
        <taxon>rosids</taxon>
        <taxon>fabids</taxon>
        <taxon>Cucurbitales</taxon>
        <taxon>Cucurbitaceae</taxon>
        <taxon>Benincaseae</taxon>
        <taxon>Cucumis</taxon>
    </lineage>
</organism>
<protein>
    <submittedName>
        <fullName evidence="1">Uncharacterized protein</fullName>
    </submittedName>
</protein>
<reference evidence="1 2" key="1">
    <citation type="submission" date="2019-08" db="EMBL/GenBank/DDBJ databases">
        <title>Draft genome sequences of two oriental melons (Cucumis melo L. var makuwa).</title>
        <authorList>
            <person name="Kwon S.-Y."/>
        </authorList>
    </citation>
    <scope>NUCLEOTIDE SEQUENCE [LARGE SCALE GENOMIC DNA]</scope>
    <source>
        <strain evidence="2">cv. SW 3</strain>
        <tissue evidence="1">Leaf</tissue>
    </source>
</reference>
<sequence>MCASFGSTRLMCASFGSTRLICASFGITRLNVRSTEPLDCYVGHPRIGSKGTVRGRPTSDRKDA</sequence>
<comment type="caution">
    <text evidence="1">The sequence shown here is derived from an EMBL/GenBank/DDBJ whole genome shotgun (WGS) entry which is preliminary data.</text>
</comment>
<evidence type="ECO:0000313" key="1">
    <source>
        <dbReference type="EMBL" id="KAA0031846.1"/>
    </source>
</evidence>
<dbReference type="OrthoDB" id="10071118at2759"/>
<accession>A0A5A7SPD5</accession>